<dbReference type="InterPro" id="IPR007686">
    <property type="entry name" value="YutG/PgpA"/>
</dbReference>
<feature type="transmembrane region" description="Helical" evidence="2">
    <location>
        <begin position="119"/>
        <end position="145"/>
    </location>
</feature>
<dbReference type="SUPFAM" id="SSF101307">
    <property type="entry name" value="YutG-like"/>
    <property type="match status" value="1"/>
</dbReference>
<organism evidence="4 5">
    <name type="scientific">Cupriavidus pauculus</name>
    <dbReference type="NCBI Taxonomy" id="82633"/>
    <lineage>
        <taxon>Bacteria</taxon>
        <taxon>Pseudomonadati</taxon>
        <taxon>Pseudomonadota</taxon>
        <taxon>Betaproteobacteria</taxon>
        <taxon>Burkholderiales</taxon>
        <taxon>Burkholderiaceae</taxon>
        <taxon>Cupriavidus</taxon>
    </lineage>
</organism>
<evidence type="ECO:0000313" key="5">
    <source>
        <dbReference type="Proteomes" id="UP000322822"/>
    </source>
</evidence>
<reference evidence="4 5" key="1">
    <citation type="submission" date="2019-09" db="EMBL/GenBank/DDBJ databases">
        <title>FDA dAtabase for Regulatory Grade micrObial Sequences (FDA-ARGOS): Supporting development and validation of Infectious Disease Dx tests.</title>
        <authorList>
            <person name="Sciortino C."/>
            <person name="Tallon L."/>
            <person name="Sadzewicz L."/>
            <person name="Vavikolanu K."/>
            <person name="Mehta A."/>
            <person name="Aluvathingal J."/>
            <person name="Nadendla S."/>
            <person name="Nandy P."/>
            <person name="Geyer C."/>
            <person name="Yan Y."/>
            <person name="Sichtig H."/>
        </authorList>
    </citation>
    <scope>NUCLEOTIDE SEQUENCE [LARGE SCALE GENOMIC DNA]</scope>
    <source>
        <strain evidence="4 5">FDAARGOS_664</strain>
    </source>
</reference>
<keyword evidence="1" id="KW-0997">Cell inner membrane</keyword>
<feature type="transmembrane region" description="Helical" evidence="2">
    <location>
        <begin position="80"/>
        <end position="98"/>
    </location>
</feature>
<dbReference type="GO" id="GO:0009395">
    <property type="term" value="P:phospholipid catabolic process"/>
    <property type="evidence" value="ECO:0007669"/>
    <property type="project" value="UniProtKB-KW"/>
</dbReference>
<keyword evidence="1" id="KW-0442">Lipid degradation</keyword>
<keyword evidence="1" id="KW-1208">Phospholipid metabolism</keyword>
<proteinExistence type="predicted"/>
<keyword evidence="1" id="KW-0443">Lipid metabolism</keyword>
<dbReference type="GO" id="GO:0005886">
    <property type="term" value="C:plasma membrane"/>
    <property type="evidence" value="ECO:0007669"/>
    <property type="project" value="UniProtKB-SubCell"/>
</dbReference>
<evidence type="ECO:0000259" key="3">
    <source>
        <dbReference type="Pfam" id="PF04608"/>
    </source>
</evidence>
<dbReference type="AlphaFoldDB" id="A0A5P2GYN1"/>
<dbReference type="OrthoDB" id="9804091at2"/>
<protein>
    <recommendedName>
        <fullName evidence="1">Phosphatidylglycerophosphatase A</fullName>
        <ecNumber evidence="1">3.1.3.27</ecNumber>
    </recommendedName>
    <alternativeName>
        <fullName evidence="1">Phosphatidylglycerolphosphate phosphatase A</fullName>
    </alternativeName>
</protein>
<dbReference type="GO" id="GO:0006655">
    <property type="term" value="P:phosphatidylglycerol biosynthetic process"/>
    <property type="evidence" value="ECO:0007669"/>
    <property type="project" value="UniProtKB-UniPathway"/>
</dbReference>
<keyword evidence="1" id="KW-0479">Metal-binding</keyword>
<evidence type="ECO:0000256" key="1">
    <source>
        <dbReference type="PIRNR" id="PIRNR006162"/>
    </source>
</evidence>
<dbReference type="UniPathway" id="UPA00084">
    <property type="reaction ID" value="UER00504"/>
</dbReference>
<evidence type="ECO:0000313" key="4">
    <source>
        <dbReference type="EMBL" id="QET00624.1"/>
    </source>
</evidence>
<feature type="transmembrane region" description="Helical" evidence="2">
    <location>
        <begin position="165"/>
        <end position="190"/>
    </location>
</feature>
<keyword evidence="1" id="KW-0460">Magnesium</keyword>
<dbReference type="PANTHER" id="PTHR36305:SF1">
    <property type="entry name" value="PHOSPHATIDYLGLYCEROPHOSPHATASE A"/>
    <property type="match status" value="1"/>
</dbReference>
<evidence type="ECO:0000256" key="2">
    <source>
        <dbReference type="SAM" id="Phobius"/>
    </source>
</evidence>
<keyword evidence="1 2" id="KW-0812">Transmembrane</keyword>
<dbReference type="InterPro" id="IPR036681">
    <property type="entry name" value="PgpA-like_sf"/>
</dbReference>
<dbReference type="PIRSF" id="PIRSF006162">
    <property type="entry name" value="PgpA"/>
    <property type="match status" value="1"/>
</dbReference>
<comment type="function">
    <text evidence="1">Lipid phosphatase which dephosphorylates phosphatidylglycerophosphate (PGP) to phosphatidylglycerol (PG).</text>
</comment>
<comment type="pathway">
    <text evidence="1">Phospholipid metabolism; phosphatidylglycerol biosynthesis; phosphatidylglycerol from CDP-diacylglycerol: step 2/2.</text>
</comment>
<dbReference type="PANTHER" id="PTHR36305">
    <property type="entry name" value="PHOSPHATIDYLGLYCEROPHOSPHATASE A"/>
    <property type="match status" value="1"/>
</dbReference>
<comment type="subcellular location">
    <subcellularLocation>
        <location evidence="1">Cell inner membrane</location>
        <topology evidence="1">Multi-pass membrane protein</topology>
    </subcellularLocation>
</comment>
<comment type="catalytic activity">
    <reaction evidence="1">
        <text>a 1,2-diacyl-sn-glycero-3-phospho-(1'-sn-glycero-3'-phosphate) + H2O = a 1,2-diacyl-sn-glycero-3-phospho-(1'-sn-glycerol) + phosphate</text>
        <dbReference type="Rhea" id="RHEA:33751"/>
        <dbReference type="ChEBI" id="CHEBI:15377"/>
        <dbReference type="ChEBI" id="CHEBI:43474"/>
        <dbReference type="ChEBI" id="CHEBI:60110"/>
        <dbReference type="ChEBI" id="CHEBI:64716"/>
        <dbReference type="EC" id="3.1.3.27"/>
    </reaction>
</comment>
<feature type="transmembrane region" description="Helical" evidence="2">
    <location>
        <begin position="41"/>
        <end position="74"/>
    </location>
</feature>
<dbReference type="GO" id="GO:0046872">
    <property type="term" value="F:metal ion binding"/>
    <property type="evidence" value="ECO:0007669"/>
    <property type="project" value="UniProtKB-KW"/>
</dbReference>
<dbReference type="Proteomes" id="UP000322822">
    <property type="component" value="Chromosome 1"/>
</dbReference>
<dbReference type="InterPro" id="IPR026037">
    <property type="entry name" value="PgpA"/>
</dbReference>
<keyword evidence="2" id="KW-1133">Transmembrane helix</keyword>
<dbReference type="EC" id="3.1.3.27" evidence="1"/>
<accession>A0A5P2GYN1</accession>
<dbReference type="Pfam" id="PF04608">
    <property type="entry name" value="PgpA"/>
    <property type="match status" value="1"/>
</dbReference>
<comment type="cofactor">
    <cofactor evidence="1">
        <name>Mg(2+)</name>
        <dbReference type="ChEBI" id="CHEBI:18420"/>
    </cofactor>
</comment>
<dbReference type="CDD" id="cd06971">
    <property type="entry name" value="PgpA"/>
    <property type="match status" value="1"/>
</dbReference>
<keyword evidence="1" id="KW-1003">Cell membrane</keyword>
<keyword evidence="1 2" id="KW-0472">Membrane</keyword>
<dbReference type="RefSeq" id="WP_150370711.1">
    <property type="nucleotide sequence ID" value="NZ_CP044065.1"/>
</dbReference>
<keyword evidence="1" id="KW-0378">Hydrolase</keyword>
<keyword evidence="1" id="KW-0595">Phospholipid degradation</keyword>
<gene>
    <name evidence="4" type="ORF">FOB72_00320</name>
</gene>
<dbReference type="EMBL" id="CP044065">
    <property type="protein sequence ID" value="QET00624.1"/>
    <property type="molecule type" value="Genomic_DNA"/>
</dbReference>
<dbReference type="GO" id="GO:0008962">
    <property type="term" value="F:phosphatidylglycerophosphatase activity"/>
    <property type="evidence" value="ECO:0007669"/>
    <property type="project" value="UniProtKB-EC"/>
</dbReference>
<sequence length="193" mass="21315">MSAYPPGAAPGGADPITLEAGQTVRVTRPTARFMFGHPARLIAYGFGSGLSPVSPGTVGTLYGWLSFVVISMWVDPATDPLTWLWIIVGSFLAGLWACQRTARDMGVFDHGSMVWDEIVAFWIVLLFVMPTGFWGQFAAFLWFRLFDIAKPAPIRYYDRTLKGPGLMGAFGVMFDDVLAAFYTLLVFALWRSL</sequence>
<feature type="domain" description="YutG/PgpA" evidence="3">
    <location>
        <begin position="42"/>
        <end position="189"/>
    </location>
</feature>
<name>A0A5P2GYN1_9BURK</name>